<dbReference type="InterPro" id="IPR005531">
    <property type="entry name" value="Asp23"/>
</dbReference>
<dbReference type="KEGG" id="dpm:FNV33_05470"/>
<reference evidence="4 6" key="2">
    <citation type="submission" date="2017-03" db="EMBL/GenBank/DDBJ databases">
        <title>wgs assembly of Dolosigranulum pigrum KPL CDC strains.</title>
        <authorList>
            <person name="Brugger S.D."/>
            <person name="Pettigrew M."/>
            <person name="Kong Y."/>
            <person name="Lemon K.P."/>
        </authorList>
    </citation>
    <scope>NUCLEOTIDE SEQUENCE [LARGE SCALE GENOMIC DNA]</scope>
    <source>
        <strain evidence="4 6">KPL1931_CDC4294-98</strain>
    </source>
</reference>
<dbReference type="RefSeq" id="WP_004636036.1">
    <property type="nucleotide sequence ID" value="NZ_CAJHJL010000002.1"/>
</dbReference>
<dbReference type="GeneID" id="42694384"/>
<evidence type="ECO:0000313" key="3">
    <source>
        <dbReference type="EMBL" id="QDO91532.1"/>
    </source>
</evidence>
<dbReference type="PANTHER" id="PTHR34297">
    <property type="entry name" value="HYPOTHETICAL CYTOSOLIC PROTEIN-RELATED"/>
    <property type="match status" value="1"/>
</dbReference>
<dbReference type="EMBL" id="MUYF01000003">
    <property type="protein sequence ID" value="OOL80974.1"/>
    <property type="molecule type" value="Genomic_DNA"/>
</dbReference>
<evidence type="ECO:0000313" key="6">
    <source>
        <dbReference type="Proteomes" id="UP000249099"/>
    </source>
</evidence>
<evidence type="ECO:0000313" key="2">
    <source>
        <dbReference type="EMBL" id="OOL80974.1"/>
    </source>
</evidence>
<evidence type="ECO:0000313" key="7">
    <source>
        <dbReference type="Proteomes" id="UP000315953"/>
    </source>
</evidence>
<sequence length="123" mass="13762">MVKQAKTYNHDKLGDIELAPEVLEVISNIAANEVSGVYALKGTFSTDMKALFTNQTNYKKGVQLSYEQDGINLDVYCNLNLGVNVPKVALEIQERVKEQIYHMTDIELSEVNVHIVSMVSDKV</sequence>
<reference evidence="3 7" key="3">
    <citation type="submission" date="2019-07" db="EMBL/GenBank/DDBJ databases">
        <title>Genome assembly of a nasal isolate of Dolosigranulum pigrum from a chronic sinusitis patient.</title>
        <authorList>
            <person name="Baig S."/>
            <person name="Overballe-Petersen S."/>
            <person name="Kaspar U."/>
            <person name="Rendboe A."/>
            <person name="de Man T."/>
            <person name="Liu C."/>
            <person name="Price L.B."/>
            <person name="Stegger M."/>
            <person name="Becker K."/>
            <person name="Skytt Andersen P."/>
        </authorList>
    </citation>
    <scope>NUCLEOTIDE SEQUENCE [LARGE SCALE GENOMIC DNA]</scope>
    <source>
        <strain evidence="3 7">83VPs-KB5</strain>
    </source>
</reference>
<organism evidence="2 5">
    <name type="scientific">Dolosigranulum pigrum</name>
    <dbReference type="NCBI Taxonomy" id="29394"/>
    <lineage>
        <taxon>Bacteria</taxon>
        <taxon>Bacillati</taxon>
        <taxon>Bacillota</taxon>
        <taxon>Bacilli</taxon>
        <taxon>Lactobacillales</taxon>
        <taxon>Carnobacteriaceae</taxon>
        <taxon>Dolosigranulum</taxon>
    </lineage>
</organism>
<proteinExistence type="inferred from homology"/>
<name>A0A1S8KMK7_9LACT</name>
<dbReference type="AlphaFoldDB" id="A0A1S8KMK7"/>
<dbReference type="Pfam" id="PF03780">
    <property type="entry name" value="Asp23"/>
    <property type="match status" value="1"/>
</dbReference>
<evidence type="ECO:0000313" key="4">
    <source>
        <dbReference type="EMBL" id="RAN63216.1"/>
    </source>
</evidence>
<evidence type="ECO:0000313" key="5">
    <source>
        <dbReference type="Proteomes" id="UP000190409"/>
    </source>
</evidence>
<gene>
    <name evidence="4" type="ORF">B8A44_05985</name>
    <name evidence="2" type="ORF">BWX42_03650</name>
    <name evidence="3" type="ORF">FNV33_05470</name>
</gene>
<reference evidence="2 5" key="1">
    <citation type="submission" date="2017-01" db="EMBL/GenBank/DDBJ databases">
        <title>Complete Genome Sequence of Dolosigranulum pigrum isolated from a Patient with interstitial lung disease.</title>
        <authorList>
            <person name="Mukhopadhyay R."/>
            <person name="Joaquin J."/>
            <person name="Hogue R."/>
            <person name="Fitzgerald S."/>
            <person name="Jospin G."/>
            <person name="Eisen J.A."/>
            <person name="Chaturvedi V."/>
        </authorList>
    </citation>
    <scope>NUCLEOTIDE SEQUENCE [LARGE SCALE GENOMIC DNA]</scope>
    <source>
        <strain evidence="2 5">15S00348</strain>
    </source>
</reference>
<protein>
    <submittedName>
        <fullName evidence="3">Asp23/Gls24 family envelope stress response protein</fullName>
    </submittedName>
</protein>
<dbReference type="EMBL" id="NAQV01000017">
    <property type="protein sequence ID" value="RAN63216.1"/>
    <property type="molecule type" value="Genomic_DNA"/>
</dbReference>
<dbReference type="Proteomes" id="UP000249099">
    <property type="component" value="Unassembled WGS sequence"/>
</dbReference>
<dbReference type="OrthoDB" id="9793465at2"/>
<dbReference type="PANTHER" id="PTHR34297:SF1">
    <property type="entry name" value="ASP23_GLS24 FAMILY ENVELOPE STRESS RESPONSE PROTEIN"/>
    <property type="match status" value="1"/>
</dbReference>
<evidence type="ECO:0000256" key="1">
    <source>
        <dbReference type="ARBA" id="ARBA00005721"/>
    </source>
</evidence>
<accession>A0A1S8KMK7</accession>
<dbReference type="Proteomes" id="UP000190409">
    <property type="component" value="Unassembled WGS sequence"/>
</dbReference>
<dbReference type="EMBL" id="CP041626">
    <property type="protein sequence ID" value="QDO91532.1"/>
    <property type="molecule type" value="Genomic_DNA"/>
</dbReference>
<comment type="similarity">
    <text evidence="1">Belongs to the asp23 family.</text>
</comment>
<dbReference type="Proteomes" id="UP000315953">
    <property type="component" value="Chromosome"/>
</dbReference>